<dbReference type="SUPFAM" id="SSF51905">
    <property type="entry name" value="FAD/NAD(P)-binding domain"/>
    <property type="match status" value="1"/>
</dbReference>
<feature type="domain" description="FAD dependent oxidoreductase" evidence="1">
    <location>
        <begin position="9"/>
        <end position="408"/>
    </location>
</feature>
<dbReference type="EMBL" id="JAJVCZ030000001">
    <property type="protein sequence ID" value="KAL0265212.1"/>
    <property type="molecule type" value="Genomic_DNA"/>
</dbReference>
<keyword evidence="3" id="KW-1185">Reference proteome</keyword>
<proteinExistence type="predicted"/>
<dbReference type="Pfam" id="PF01266">
    <property type="entry name" value="DAO"/>
    <property type="match status" value="1"/>
</dbReference>
<dbReference type="PANTHER" id="PTHR13847:SF185">
    <property type="entry name" value="FAD DEPENDENT OXIDOREDUCTASE SUPERFAMILY (AFU_ORTHOLOGUE AFUA_3G02360)"/>
    <property type="match status" value="1"/>
</dbReference>
<dbReference type="RefSeq" id="XP_066637952.1">
    <property type="nucleotide sequence ID" value="XM_066772673.1"/>
</dbReference>
<dbReference type="InterPro" id="IPR036188">
    <property type="entry name" value="FAD/NAD-bd_sf"/>
</dbReference>
<gene>
    <name evidence="2" type="ORF">SLS55_001177</name>
</gene>
<dbReference type="InterPro" id="IPR006076">
    <property type="entry name" value="FAD-dep_OxRdtase"/>
</dbReference>
<dbReference type="PANTHER" id="PTHR13847">
    <property type="entry name" value="SARCOSINE DEHYDROGENASE-RELATED"/>
    <property type="match status" value="1"/>
</dbReference>
<reference evidence="2 3" key="1">
    <citation type="submission" date="2024-02" db="EMBL/GenBank/DDBJ databases">
        <title>De novo assembly and annotation of 12 fungi associated with fruit tree decline syndrome in Ontario, Canada.</title>
        <authorList>
            <person name="Sulman M."/>
            <person name="Ellouze W."/>
            <person name="Ilyukhin E."/>
        </authorList>
    </citation>
    <scope>NUCLEOTIDE SEQUENCE [LARGE SCALE GENOMIC DNA]</scope>
    <source>
        <strain evidence="2 3">FDS-637</strain>
    </source>
</reference>
<name>A0ABR3CWD2_9PEZI</name>
<dbReference type="Proteomes" id="UP001430584">
    <property type="component" value="Unassembled WGS sequence"/>
</dbReference>
<dbReference type="Gene3D" id="3.50.50.60">
    <property type="entry name" value="FAD/NAD(P)-binding domain"/>
    <property type="match status" value="1"/>
</dbReference>
<accession>A0ABR3CWD2</accession>
<protein>
    <recommendedName>
        <fullName evidence="1">FAD dependent oxidoreductase domain-containing protein</fullName>
    </recommendedName>
</protein>
<evidence type="ECO:0000259" key="1">
    <source>
        <dbReference type="Pfam" id="PF01266"/>
    </source>
</evidence>
<comment type="caution">
    <text evidence="2">The sequence shown here is derived from an EMBL/GenBank/DDBJ whole genome shotgun (WGS) entry which is preliminary data.</text>
</comment>
<dbReference type="Gene3D" id="3.30.9.10">
    <property type="entry name" value="D-Amino Acid Oxidase, subunit A, domain 2"/>
    <property type="match status" value="1"/>
</dbReference>
<sequence length="425" mass="45244">MASPPTQTVILGAGIVGLSTAYYLAHAPDVDPSTIHIVESAAELFCSASGLAGGFLAEDWFAPSVAPLGALSFRLHKELAEQHDGRNKWGYCLSIGTSLSQDPENSEEAVLGSGEDWLSNGTSRAKAVGGQDHFEKGEGPAWLNLEPNSSLEVISQDASTAQIPELMLSRDPKRMCAFLLDQCRERGVHLHHPAKAVGVSRDEKGLMSAVRVATETGMEVEIPCARLVVTAGAWTPRVFNTLFPKTNVRIPISPLAGHSLLLRSPRWTKEQEDLGCHAIFATDTLGFSPELFSRLTGEIYIAGLNTTQIPLPELASDVKAKGEAMKQLKDVAATMCGLPDKDDLEILREGLCYRPVTSSGRPIISRVPDMKLGIQTLGGSRGGVFVAAGHGAWGISQSLGTGLVMTELMCGKPTSVNIKALALPA</sequence>
<evidence type="ECO:0000313" key="3">
    <source>
        <dbReference type="Proteomes" id="UP001430584"/>
    </source>
</evidence>
<dbReference type="GeneID" id="92005262"/>
<evidence type="ECO:0000313" key="2">
    <source>
        <dbReference type="EMBL" id="KAL0265212.1"/>
    </source>
</evidence>
<organism evidence="2 3">
    <name type="scientific">Diplodia seriata</name>
    <dbReference type="NCBI Taxonomy" id="420778"/>
    <lineage>
        <taxon>Eukaryota</taxon>
        <taxon>Fungi</taxon>
        <taxon>Dikarya</taxon>
        <taxon>Ascomycota</taxon>
        <taxon>Pezizomycotina</taxon>
        <taxon>Dothideomycetes</taxon>
        <taxon>Dothideomycetes incertae sedis</taxon>
        <taxon>Botryosphaeriales</taxon>
        <taxon>Botryosphaeriaceae</taxon>
        <taxon>Diplodia</taxon>
    </lineage>
</organism>